<dbReference type="HOGENOM" id="CLU_124232_0_0_1"/>
<evidence type="ECO:0000313" key="2">
    <source>
        <dbReference type="Proteomes" id="UP000053263"/>
    </source>
</evidence>
<evidence type="ECO:0000313" key="1">
    <source>
        <dbReference type="EMBL" id="KII83062.1"/>
    </source>
</evidence>
<dbReference type="EMBL" id="KN832585">
    <property type="protein sequence ID" value="KII83062.1"/>
    <property type="molecule type" value="Genomic_DNA"/>
</dbReference>
<proteinExistence type="predicted"/>
<protein>
    <submittedName>
        <fullName evidence="1">Uncharacterized protein</fullName>
    </submittedName>
</protein>
<organism evidence="1 2">
    <name type="scientific">Plicaturopsis crispa FD-325 SS-3</name>
    <dbReference type="NCBI Taxonomy" id="944288"/>
    <lineage>
        <taxon>Eukaryota</taxon>
        <taxon>Fungi</taxon>
        <taxon>Dikarya</taxon>
        <taxon>Basidiomycota</taxon>
        <taxon>Agaricomycotina</taxon>
        <taxon>Agaricomycetes</taxon>
        <taxon>Agaricomycetidae</taxon>
        <taxon>Amylocorticiales</taxon>
        <taxon>Amylocorticiaceae</taxon>
        <taxon>Plicatura</taxon>
        <taxon>Plicaturopsis crispa</taxon>
    </lineage>
</organism>
<keyword evidence="2" id="KW-1185">Reference proteome</keyword>
<accession>A0A0C9SPW7</accession>
<reference evidence="1 2" key="1">
    <citation type="submission" date="2014-06" db="EMBL/GenBank/DDBJ databases">
        <title>Evolutionary Origins and Diversification of the Mycorrhizal Mutualists.</title>
        <authorList>
            <consortium name="DOE Joint Genome Institute"/>
            <consortium name="Mycorrhizal Genomics Consortium"/>
            <person name="Kohler A."/>
            <person name="Kuo A."/>
            <person name="Nagy L.G."/>
            <person name="Floudas D."/>
            <person name="Copeland A."/>
            <person name="Barry K.W."/>
            <person name="Cichocki N."/>
            <person name="Veneault-Fourrey C."/>
            <person name="LaButti K."/>
            <person name="Lindquist E.A."/>
            <person name="Lipzen A."/>
            <person name="Lundell T."/>
            <person name="Morin E."/>
            <person name="Murat C."/>
            <person name="Riley R."/>
            <person name="Ohm R."/>
            <person name="Sun H."/>
            <person name="Tunlid A."/>
            <person name="Henrissat B."/>
            <person name="Grigoriev I.V."/>
            <person name="Hibbett D.S."/>
            <person name="Martin F."/>
        </authorList>
    </citation>
    <scope>NUCLEOTIDE SEQUENCE [LARGE SCALE GENOMIC DNA]</scope>
    <source>
        <strain evidence="1 2">FD-325 SS-3</strain>
    </source>
</reference>
<name>A0A0C9SPW7_PLICR</name>
<dbReference type="OrthoDB" id="2737573at2759"/>
<dbReference type="AlphaFoldDB" id="A0A0C9SPW7"/>
<dbReference type="Proteomes" id="UP000053263">
    <property type="component" value="Unassembled WGS sequence"/>
</dbReference>
<gene>
    <name evidence="1" type="ORF">PLICRDRAFT_180756</name>
</gene>
<sequence length="193" mass="21653">MPAHPWTAETASKFNAARDAKRQKAGLVLFDALDTREQAEALDAERHDVHEKALNVRTRQAWPVDKPPLDKHPASVLGTLVLPRVHRAAAGCDRIMVKPGDDLNAIVYAYYQLKVDPAAHELPYPNYVSADGVVARRHEYLGPQPCVASYHTVGSDIEVEWWDPYLGTRWRGTGSWDVVLEFDSALKAWFVLD</sequence>